<proteinExistence type="predicted"/>
<accession>A0A369BBV3</accession>
<comment type="caution">
    <text evidence="2">The sequence shown here is derived from an EMBL/GenBank/DDBJ whole genome shotgun (WGS) entry which is preliminary data.</text>
</comment>
<dbReference type="Proteomes" id="UP000253034">
    <property type="component" value="Unassembled WGS sequence"/>
</dbReference>
<gene>
    <name evidence="2" type="ORF">DFR58_106115</name>
</gene>
<name>A0A369BBV3_9FIRM</name>
<organism evidence="2 3">
    <name type="scientific">Anaerobacterium chartisolvens</name>
    <dbReference type="NCBI Taxonomy" id="1297424"/>
    <lineage>
        <taxon>Bacteria</taxon>
        <taxon>Bacillati</taxon>
        <taxon>Bacillota</taxon>
        <taxon>Clostridia</taxon>
        <taxon>Eubacteriales</taxon>
        <taxon>Oscillospiraceae</taxon>
        <taxon>Anaerobacterium</taxon>
    </lineage>
</organism>
<reference evidence="2 3" key="1">
    <citation type="submission" date="2018-07" db="EMBL/GenBank/DDBJ databases">
        <title>Genomic Encyclopedia of Type Strains, Phase IV (KMG-IV): sequencing the most valuable type-strain genomes for metagenomic binning, comparative biology and taxonomic classification.</title>
        <authorList>
            <person name="Goeker M."/>
        </authorList>
    </citation>
    <scope>NUCLEOTIDE SEQUENCE [LARGE SCALE GENOMIC DNA]</scope>
    <source>
        <strain evidence="2 3">DSM 27016</strain>
    </source>
</reference>
<evidence type="ECO:0000256" key="1">
    <source>
        <dbReference type="SAM" id="Phobius"/>
    </source>
</evidence>
<evidence type="ECO:0000313" key="2">
    <source>
        <dbReference type="EMBL" id="RCX17947.1"/>
    </source>
</evidence>
<dbReference type="AlphaFoldDB" id="A0A369BBV3"/>
<keyword evidence="3" id="KW-1185">Reference proteome</keyword>
<dbReference type="EMBL" id="QPJT01000006">
    <property type="protein sequence ID" value="RCX17947.1"/>
    <property type="molecule type" value="Genomic_DNA"/>
</dbReference>
<keyword evidence="1" id="KW-0812">Transmembrane</keyword>
<sequence>MKIVLRLLKWACFSIIVQLMLLWVLNSVYLPGRGKYVEVTRYADAEDGRREEITLPNNAQNIQISFDGSFAGYVHKGRLNVEGLDKAAEKKAVVLDNISFFRWLYDRNMVIYSSAVEGKDKCDIRVDTYDAVTGVLRSYPLIEGLPAGSRTVNIELSSLTNMVYVEVSINGMEKRIFKYNIIDELELVAREKASTIIKVFRYMDGMVYQSDTGHIGIRHGKDENDREIFFEKKAVLLSVAAGDSIYMGEYDEAGRIAKVYWGTANGYTLEREGEIQLRSPADPSCIYITRDGAIYEIDAQGGIVRNITDNTEQAYKGTLCDIAGKYLAAAEGNLLRIYALYI</sequence>
<dbReference type="OrthoDB" id="1630871at2"/>
<dbReference type="RefSeq" id="WP_114297093.1">
    <property type="nucleotide sequence ID" value="NZ_QPJT01000006.1"/>
</dbReference>
<keyword evidence="1" id="KW-1133">Transmembrane helix</keyword>
<protein>
    <submittedName>
        <fullName evidence="2">Uncharacterized protein</fullName>
    </submittedName>
</protein>
<keyword evidence="1" id="KW-0472">Membrane</keyword>
<dbReference type="SUPFAM" id="SSF82171">
    <property type="entry name" value="DPP6 N-terminal domain-like"/>
    <property type="match status" value="1"/>
</dbReference>
<evidence type="ECO:0000313" key="3">
    <source>
        <dbReference type="Proteomes" id="UP000253034"/>
    </source>
</evidence>
<feature type="transmembrane region" description="Helical" evidence="1">
    <location>
        <begin position="7"/>
        <end position="25"/>
    </location>
</feature>